<sequence length="1452" mass="159514">MTFALNQNITPASATWSTDPAMENASAATISGRAWACAIRFNAVVGRTSHPTFEDQLARFNIWAANLGVFAEAHASLDYRLRNSPKVKALMMQQLQALQRKLQFALDIVERGEEGYSDTNLAAAANTKSDDTDSESSRQGDSLSSTSSSNSSQRSASVSRSNPDPLIKSVKDIEAAINRLHRLAMSIRSSSNRDRNLTASKFAILDENGDDTSTQFESFALRVVQARFPQANRVLHKRIANLILQRRKMFSYQQRHQQKLAQVVYPAPHLYTSQKALSSFPASQFVQPAQLPQRSVPSHPGERLQALVMNKAFSATTASAFTSTSVLSHPALSLVSSTAASSSPDTPVVSFPPPPKVAPNAREFQCPYCGLLLGIKERSPRRWRKHVINDLEPYVCLFEHCNMGNQSFRSVEAWLKHMRWTHTLRWYCGVPNCQSQEFDEQTMFENHMELLHPGSYSSSQLAILSESMRLPAARVFQYCPLCNYVPEIQQNTVVNRKAQAHVANTDNLHKHVAAHLEALALLSLPWRNDMGEGSSSRGSPLEKRSTLKDAGVNGLDDVSLTFDDPPKLEPLADEPNELNRLFQPEVATVTSREAEWGFVPSIPYDGHSQDRVLQSLMRKHLASQVEELGMKHKIERETGVPTQVELQTICDWISQMVFSAAHERISAARQGGTCDWFIQSPTVTDFIAHRGSAIWAVGIPGSGKTVLSSAIIDYLKRFTRSSSHRAAVAYAYCDYRMQQSQTTLDLVACFLRQLLEVYWKVNVSIPDDVRAIYYLHKEAKTGPSMAEYLKMLAAVIAGCESVFIVIDALDECVPATRRELVKTIRSVAPGIHLLIASRYLGDIKALLGDVSIVNVSVPREDLKCYAQGCIEKYPELQTVLGTLPSETKEAYLEHIVQSAAGMFPVVQFLIQAWADGSQRFEAEPPSLSLVFRELDAFYSEIMSRIFSQPSPDAALARQTLIWVAFSRRPVTVSEVADIIDAEVVSKVAASSCGVLTGPELLTTVCAGILTIDSKAGTLHPAHVTLETYLQRNRESIFAQAQEYITTSCIRYLSFEEFKAGPCANDQAMLARLRKHPFFHYAANEWGHHALGGAETACKQAIIAFLGNRRAVESAMQAKSITRDWQLYPQHVDSESYPHGLTGISLAAFFGLATIVEALMDNSVNDTEEALFWAATGGSADVVKLLLTRGVSPNVRGVMRAAAENGYEDVIRVLVTNGGDVNAGCDEDEGNALQAAAIKGNETLIRCLLELGADPNRVGGELGSVLHIAAVNGDESITGLLLKNGADPNTKGGMYGFALQAAVEEGHENIIQMLLDNGADVNLEGGPYGNAFQAAVENGDQDIVELLLAHGADINTMIGGEKYTALQEVARRGLEHMVEFLIDRGANMDSRQRNGQTALHQAAKEGQAGVVALLVRKGANPNIRDQRGFTALDWAKKKKFTEVVRVLEAARQL</sequence>
<dbReference type="Gene3D" id="3.40.50.300">
    <property type="entry name" value="P-loop containing nucleotide triphosphate hydrolases"/>
    <property type="match status" value="1"/>
</dbReference>
<proteinExistence type="predicted"/>
<feature type="compositionally biased region" description="Basic and acidic residues" evidence="4">
    <location>
        <begin position="128"/>
        <end position="138"/>
    </location>
</feature>
<dbReference type="SUPFAM" id="SSF52540">
    <property type="entry name" value="P-loop containing nucleoside triphosphate hydrolases"/>
    <property type="match status" value="1"/>
</dbReference>
<dbReference type="Pfam" id="PF12796">
    <property type="entry name" value="Ank_2"/>
    <property type="match status" value="2"/>
</dbReference>
<dbReference type="Proteomes" id="UP000630445">
    <property type="component" value="Unassembled WGS sequence"/>
</dbReference>
<dbReference type="PANTHER" id="PTHR24198:SF165">
    <property type="entry name" value="ANKYRIN REPEAT-CONTAINING PROTEIN-RELATED"/>
    <property type="match status" value="1"/>
</dbReference>
<dbReference type="InterPro" id="IPR002110">
    <property type="entry name" value="Ankyrin_rpt"/>
</dbReference>
<organism evidence="7 9">
    <name type="scientific">Aspergillus hiratsukae</name>
    <dbReference type="NCBI Taxonomy" id="1194566"/>
    <lineage>
        <taxon>Eukaryota</taxon>
        <taxon>Fungi</taxon>
        <taxon>Dikarya</taxon>
        <taxon>Ascomycota</taxon>
        <taxon>Pezizomycotina</taxon>
        <taxon>Eurotiomycetes</taxon>
        <taxon>Eurotiomycetidae</taxon>
        <taxon>Eurotiales</taxon>
        <taxon>Aspergillaceae</taxon>
        <taxon>Aspergillus</taxon>
        <taxon>Aspergillus subgen. Fumigati</taxon>
    </lineage>
</organism>
<dbReference type="Pfam" id="PF00023">
    <property type="entry name" value="Ank"/>
    <property type="match status" value="1"/>
</dbReference>
<feature type="repeat" description="ANK" evidence="3">
    <location>
        <begin position="1165"/>
        <end position="1197"/>
    </location>
</feature>
<keyword evidence="8" id="KW-1185">Reference proteome</keyword>
<dbReference type="Pfam" id="PF26082">
    <property type="entry name" value="zf-C2H2_AcuF"/>
    <property type="match status" value="1"/>
</dbReference>
<dbReference type="InterPro" id="IPR056884">
    <property type="entry name" value="NPHP3-like_N"/>
</dbReference>
<gene>
    <name evidence="6" type="ORF">CNMCM5793_006420</name>
    <name evidence="7" type="ORF">CNMCM6106_007327</name>
</gene>
<feature type="repeat" description="ANK" evidence="3">
    <location>
        <begin position="1297"/>
        <end position="1325"/>
    </location>
</feature>
<evidence type="ECO:0000313" key="9">
    <source>
        <dbReference type="Proteomes" id="UP000662466"/>
    </source>
</evidence>
<evidence type="ECO:0000259" key="5">
    <source>
        <dbReference type="SMART" id="SM00355"/>
    </source>
</evidence>
<dbReference type="Pfam" id="PF24883">
    <property type="entry name" value="NPHP3_N"/>
    <property type="match status" value="1"/>
</dbReference>
<dbReference type="InterPro" id="IPR058925">
    <property type="entry name" value="zf-C2H2_AcuF"/>
</dbReference>
<dbReference type="InterPro" id="IPR027417">
    <property type="entry name" value="P-loop_NTPase"/>
</dbReference>
<feature type="repeat" description="ANK" evidence="3">
    <location>
        <begin position="1260"/>
        <end position="1292"/>
    </location>
</feature>
<name>A0A8H6QG44_9EURO</name>
<evidence type="ECO:0000256" key="1">
    <source>
        <dbReference type="ARBA" id="ARBA00022737"/>
    </source>
</evidence>
<evidence type="ECO:0000256" key="4">
    <source>
        <dbReference type="SAM" id="MobiDB-lite"/>
    </source>
</evidence>
<accession>A0A8H6QG44</accession>
<feature type="domain" description="C2H2-type" evidence="5">
    <location>
        <begin position="426"/>
        <end position="452"/>
    </location>
</feature>
<dbReference type="PROSITE" id="PS50297">
    <property type="entry name" value="ANK_REP_REGION"/>
    <property type="match status" value="5"/>
</dbReference>
<evidence type="ECO:0000256" key="2">
    <source>
        <dbReference type="ARBA" id="ARBA00023043"/>
    </source>
</evidence>
<dbReference type="PANTHER" id="PTHR24198">
    <property type="entry name" value="ANKYRIN REPEAT AND PROTEIN KINASE DOMAIN-CONTAINING PROTEIN"/>
    <property type="match status" value="1"/>
</dbReference>
<dbReference type="EMBL" id="JACBAD010001706">
    <property type="protein sequence ID" value="KAF7136850.1"/>
    <property type="molecule type" value="Genomic_DNA"/>
</dbReference>
<dbReference type="OrthoDB" id="4772757at2759"/>
<protein>
    <recommendedName>
        <fullName evidence="5">C2H2-type domain-containing protein</fullName>
    </recommendedName>
</protein>
<evidence type="ECO:0000313" key="6">
    <source>
        <dbReference type="EMBL" id="KAF7136850.1"/>
    </source>
</evidence>
<feature type="repeat" description="ANK" evidence="3">
    <location>
        <begin position="1360"/>
        <end position="1392"/>
    </location>
</feature>
<feature type="compositionally biased region" description="Low complexity" evidence="4">
    <location>
        <begin position="139"/>
        <end position="161"/>
    </location>
</feature>
<keyword evidence="1" id="KW-0677">Repeat</keyword>
<dbReference type="PROSITE" id="PS50088">
    <property type="entry name" value="ANK_REPEAT"/>
    <property type="match status" value="7"/>
</dbReference>
<feature type="repeat" description="ANK" evidence="3">
    <location>
        <begin position="1329"/>
        <end position="1358"/>
    </location>
</feature>
<evidence type="ECO:0000256" key="3">
    <source>
        <dbReference type="PROSITE-ProRule" id="PRU00023"/>
    </source>
</evidence>
<dbReference type="SUPFAM" id="SSF48403">
    <property type="entry name" value="Ankyrin repeat"/>
    <property type="match status" value="1"/>
</dbReference>
<dbReference type="EMBL" id="JACBAF010001789">
    <property type="protein sequence ID" value="KAF7173206.1"/>
    <property type="molecule type" value="Genomic_DNA"/>
</dbReference>
<feature type="domain" description="C2H2-type" evidence="5">
    <location>
        <begin position="394"/>
        <end position="422"/>
    </location>
</feature>
<evidence type="ECO:0000313" key="8">
    <source>
        <dbReference type="Proteomes" id="UP000630445"/>
    </source>
</evidence>
<dbReference type="SMART" id="SM00248">
    <property type="entry name" value="ANK"/>
    <property type="match status" value="8"/>
</dbReference>
<dbReference type="Gene3D" id="1.25.40.20">
    <property type="entry name" value="Ankyrin repeat-containing domain"/>
    <property type="match status" value="1"/>
</dbReference>
<dbReference type="InterPro" id="IPR036770">
    <property type="entry name" value="Ankyrin_rpt-contain_sf"/>
</dbReference>
<dbReference type="SMART" id="SM00355">
    <property type="entry name" value="ZnF_C2H2"/>
    <property type="match status" value="2"/>
</dbReference>
<feature type="repeat" description="ANK" evidence="3">
    <location>
        <begin position="1393"/>
        <end position="1425"/>
    </location>
</feature>
<evidence type="ECO:0000313" key="7">
    <source>
        <dbReference type="EMBL" id="KAF7173206.1"/>
    </source>
</evidence>
<dbReference type="Proteomes" id="UP000662466">
    <property type="component" value="Unassembled WGS sequence"/>
</dbReference>
<keyword evidence="2 3" id="KW-0040">ANK repeat</keyword>
<reference evidence="7" key="1">
    <citation type="submission" date="2020-06" db="EMBL/GenBank/DDBJ databases">
        <title>Draft genome sequences of strains closely related to Aspergillus parafelis and Aspergillus hiratsukae.</title>
        <authorList>
            <person name="Dos Santos R.A.C."/>
            <person name="Rivero-Menendez O."/>
            <person name="Steenwyk J.L."/>
            <person name="Mead M.E."/>
            <person name="Goldman G.H."/>
            <person name="Alastruey-Izquierdo A."/>
            <person name="Rokas A."/>
        </authorList>
    </citation>
    <scope>NUCLEOTIDE SEQUENCE</scope>
    <source>
        <strain evidence="6">CNM-CM5793</strain>
        <strain evidence="7">CNM-CM6106</strain>
    </source>
</reference>
<dbReference type="InterPro" id="IPR013087">
    <property type="entry name" value="Znf_C2H2_type"/>
</dbReference>
<comment type="caution">
    <text evidence="7">The sequence shown here is derived from an EMBL/GenBank/DDBJ whole genome shotgun (WGS) entry which is preliminary data.</text>
</comment>
<feature type="repeat" description="ANK" evidence="3">
    <location>
        <begin position="1227"/>
        <end position="1259"/>
    </location>
</feature>
<feature type="region of interest" description="Disordered" evidence="4">
    <location>
        <begin position="119"/>
        <end position="165"/>
    </location>
</feature>